<dbReference type="Proteomes" id="UP000253741">
    <property type="component" value="Unassembled WGS sequence"/>
</dbReference>
<comment type="caution">
    <text evidence="2">The sequence shown here is derived from an EMBL/GenBank/DDBJ whole genome shotgun (WGS) entry which is preliminary data.</text>
</comment>
<protein>
    <submittedName>
        <fullName evidence="2">Uncharacterized protein</fullName>
    </submittedName>
</protein>
<name>A0A370AYS0_9ACTN</name>
<gene>
    <name evidence="2" type="ORF">DVH02_28680</name>
</gene>
<keyword evidence="1" id="KW-0812">Transmembrane</keyword>
<feature type="transmembrane region" description="Helical" evidence="1">
    <location>
        <begin position="28"/>
        <end position="47"/>
    </location>
</feature>
<proteinExistence type="predicted"/>
<keyword evidence="1" id="KW-0472">Membrane</keyword>
<dbReference type="EMBL" id="QQNA01000279">
    <property type="protein sequence ID" value="RDG34797.1"/>
    <property type="molecule type" value="Genomic_DNA"/>
</dbReference>
<keyword evidence="3" id="KW-1185">Reference proteome</keyword>
<reference evidence="2 3" key="1">
    <citation type="submission" date="2018-07" db="EMBL/GenBank/DDBJ databases">
        <title>Streptomyces species from bats.</title>
        <authorList>
            <person name="Dunlap C."/>
        </authorList>
    </citation>
    <scope>NUCLEOTIDE SEQUENCE [LARGE SCALE GENOMIC DNA]</scope>
    <source>
        <strain evidence="2 3">AC230</strain>
    </source>
</reference>
<evidence type="ECO:0000256" key="1">
    <source>
        <dbReference type="SAM" id="Phobius"/>
    </source>
</evidence>
<feature type="transmembrane region" description="Helical" evidence="1">
    <location>
        <begin position="84"/>
        <end position="107"/>
    </location>
</feature>
<evidence type="ECO:0000313" key="3">
    <source>
        <dbReference type="Proteomes" id="UP000253741"/>
    </source>
</evidence>
<keyword evidence="1" id="KW-1133">Transmembrane helix</keyword>
<accession>A0A370AYS0</accession>
<organism evidence="2 3">
    <name type="scientific">Streptomyces corynorhini</name>
    <dbReference type="NCBI Taxonomy" id="2282652"/>
    <lineage>
        <taxon>Bacteria</taxon>
        <taxon>Bacillati</taxon>
        <taxon>Actinomycetota</taxon>
        <taxon>Actinomycetes</taxon>
        <taxon>Kitasatosporales</taxon>
        <taxon>Streptomycetaceae</taxon>
        <taxon>Streptomyces</taxon>
    </lineage>
</organism>
<evidence type="ECO:0000313" key="2">
    <source>
        <dbReference type="EMBL" id="RDG34797.1"/>
    </source>
</evidence>
<feature type="non-terminal residue" evidence="2">
    <location>
        <position position="113"/>
    </location>
</feature>
<dbReference type="AlphaFoldDB" id="A0A370AYS0"/>
<sequence>MSTLTPRGRTPVLRGPAWVTGRLHRRSLWTALVILVLLTGALLGLWWTAAATHTDFAATGCPLWDNTRECDGPARRYLDAEYRFYWLLKILDLLLPVLPAAVGAFVAGRTGSS</sequence>